<accession>A0AAW5F011</accession>
<dbReference type="PROSITE" id="PS50206">
    <property type="entry name" value="RHODANESE_3"/>
    <property type="match status" value="1"/>
</dbReference>
<dbReference type="Proteomes" id="UP001203136">
    <property type="component" value="Unassembled WGS sequence"/>
</dbReference>
<evidence type="ECO:0000313" key="5">
    <source>
        <dbReference type="Proteomes" id="UP001203136"/>
    </source>
</evidence>
<dbReference type="Pfam" id="PF00581">
    <property type="entry name" value="Rhodanese"/>
    <property type="match status" value="1"/>
</dbReference>
<comment type="caution">
    <text evidence="3">The sequence shown here is derived from an EMBL/GenBank/DDBJ whole genome shotgun (WGS) entry which is preliminary data.</text>
</comment>
<dbReference type="Proteomes" id="UP001300871">
    <property type="component" value="Unassembled WGS sequence"/>
</dbReference>
<dbReference type="GeneID" id="57971134"/>
<evidence type="ECO:0000313" key="3">
    <source>
        <dbReference type="EMBL" id="MCK0085372.1"/>
    </source>
</evidence>
<organism evidence="3 5">
    <name type="scientific">Clostridium symbiosum</name>
    <name type="common">Bacteroides symbiosus</name>
    <dbReference type="NCBI Taxonomy" id="1512"/>
    <lineage>
        <taxon>Bacteria</taxon>
        <taxon>Bacillati</taxon>
        <taxon>Bacillota</taxon>
        <taxon>Clostridia</taxon>
        <taxon>Lachnospirales</taxon>
        <taxon>Lachnospiraceae</taxon>
        <taxon>Otoolea</taxon>
    </lineage>
</organism>
<sequence length="138" mass="15401">MKNKVLLGVGILIMMGLSGCARANAAAQEETQKNKAYHKITAADAKDMMDNEDVTIVDVRTLQEYKEGHVPGAVNIPNEEIADTEPELLSEKEDKILVYCRSGRRSKEAADKLIKMGYSQVYDFGGIIDWTYETVKEE</sequence>
<dbReference type="SUPFAM" id="SSF52821">
    <property type="entry name" value="Rhodanese/Cell cycle control phosphatase"/>
    <property type="match status" value="1"/>
</dbReference>
<dbReference type="GO" id="GO:0004792">
    <property type="term" value="F:thiosulfate-cyanide sulfurtransferase activity"/>
    <property type="evidence" value="ECO:0007669"/>
    <property type="project" value="InterPro"/>
</dbReference>
<dbReference type="Gene3D" id="3.40.250.10">
    <property type="entry name" value="Rhodanese-like domain"/>
    <property type="match status" value="1"/>
</dbReference>
<evidence type="ECO:0000256" key="1">
    <source>
        <dbReference type="SAM" id="SignalP"/>
    </source>
</evidence>
<dbReference type="PROSITE" id="PS51257">
    <property type="entry name" value="PROKAR_LIPOPROTEIN"/>
    <property type="match status" value="1"/>
</dbReference>
<evidence type="ECO:0000313" key="4">
    <source>
        <dbReference type="EMBL" id="MDB2001067.1"/>
    </source>
</evidence>
<feature type="domain" description="Rhodanese" evidence="2">
    <location>
        <begin position="50"/>
        <end position="136"/>
    </location>
</feature>
<dbReference type="InterPro" id="IPR001763">
    <property type="entry name" value="Rhodanese-like_dom"/>
</dbReference>
<name>A0AAW5F011_CLOSY</name>
<feature type="signal peptide" evidence="1">
    <location>
        <begin position="1"/>
        <end position="23"/>
    </location>
</feature>
<dbReference type="InterPro" id="IPR036873">
    <property type="entry name" value="Rhodanese-like_dom_sf"/>
</dbReference>
<dbReference type="SMART" id="SM00450">
    <property type="entry name" value="RHOD"/>
    <property type="match status" value="1"/>
</dbReference>
<dbReference type="PROSITE" id="PS00380">
    <property type="entry name" value="RHODANESE_1"/>
    <property type="match status" value="1"/>
</dbReference>
<dbReference type="AlphaFoldDB" id="A0AAW5F011"/>
<reference evidence="4" key="2">
    <citation type="submission" date="2023-01" db="EMBL/GenBank/DDBJ databases">
        <title>Human gut microbiome strain richness.</title>
        <authorList>
            <person name="Chen-Liaw A."/>
        </authorList>
    </citation>
    <scope>NUCLEOTIDE SEQUENCE</scope>
    <source>
        <strain evidence="4">B1_m1001713B170214d0_201011</strain>
    </source>
</reference>
<dbReference type="CDD" id="cd00158">
    <property type="entry name" value="RHOD"/>
    <property type="match status" value="1"/>
</dbReference>
<feature type="chain" id="PRO_5044477431" evidence="1">
    <location>
        <begin position="24"/>
        <end position="138"/>
    </location>
</feature>
<dbReference type="PANTHER" id="PTHR44086">
    <property type="entry name" value="THIOSULFATE SULFURTRANSFERASE RDL2, MITOCHONDRIAL-RELATED"/>
    <property type="match status" value="1"/>
</dbReference>
<protein>
    <submittedName>
        <fullName evidence="3">Rhodanese-like domain-containing protein</fullName>
    </submittedName>
</protein>
<keyword evidence="1" id="KW-0732">Signal</keyword>
<dbReference type="PANTHER" id="PTHR44086:SF10">
    <property type="entry name" value="THIOSULFATE SULFURTRANSFERASE_RHODANESE-LIKE DOMAIN-CONTAINING PROTEIN 3"/>
    <property type="match status" value="1"/>
</dbReference>
<reference evidence="3" key="1">
    <citation type="journal article" date="2022" name="Cell Host Microbe">
        <title>Colonization of the live biotherapeutic product VE303 and modulation of the microbiota and metabolites in healthy volunteers.</title>
        <authorList>
            <person name="Dsouza M."/>
            <person name="Menon R."/>
            <person name="Crossette E."/>
            <person name="Bhattarai S.K."/>
            <person name="Schneider J."/>
            <person name="Kim Y.G."/>
            <person name="Reddy S."/>
            <person name="Caballero S."/>
            <person name="Felix C."/>
            <person name="Cornacchione L."/>
            <person name="Hendrickson J."/>
            <person name="Watson A.R."/>
            <person name="Minot S.S."/>
            <person name="Greenfield N."/>
            <person name="Schopf L."/>
            <person name="Szabady R."/>
            <person name="Patarroyo J."/>
            <person name="Smith W."/>
            <person name="Harrison P."/>
            <person name="Kuijper E.J."/>
            <person name="Kelly C.P."/>
            <person name="Olle B."/>
            <person name="Bobilev D."/>
            <person name="Silber J.L."/>
            <person name="Bucci V."/>
            <person name="Roberts B."/>
            <person name="Faith J."/>
            <person name="Norman J.M."/>
        </authorList>
    </citation>
    <scope>NUCLEOTIDE SEQUENCE</scope>
    <source>
        <strain evidence="3">VE303-04</strain>
    </source>
</reference>
<dbReference type="EMBL" id="JAINVB010000001">
    <property type="protein sequence ID" value="MCK0085372.1"/>
    <property type="molecule type" value="Genomic_DNA"/>
</dbReference>
<dbReference type="InterPro" id="IPR001307">
    <property type="entry name" value="Thiosulphate_STrfase_CS"/>
</dbReference>
<evidence type="ECO:0000259" key="2">
    <source>
        <dbReference type="PROSITE" id="PS50206"/>
    </source>
</evidence>
<dbReference type="EMBL" id="JAQLGM010000031">
    <property type="protein sequence ID" value="MDB2001067.1"/>
    <property type="molecule type" value="Genomic_DNA"/>
</dbReference>
<dbReference type="RefSeq" id="WP_003507482.1">
    <property type="nucleotide sequence ID" value="NZ_BAABZD010000001.1"/>
</dbReference>
<gene>
    <name evidence="3" type="ORF">K5I21_05710</name>
    <name evidence="4" type="ORF">PM006_12730</name>
</gene>
<proteinExistence type="predicted"/>